<accession>A0A097IJ40</accession>
<dbReference type="EMBL" id="CP006764">
    <property type="protein sequence ID" value="AIT62156.1"/>
    <property type="molecule type" value="Genomic_DNA"/>
</dbReference>
<dbReference type="AlphaFoldDB" id="A0A097IJ40"/>
<dbReference type="STRING" id="558173.CDOO_01460"/>
<proteinExistence type="predicted"/>
<gene>
    <name evidence="1" type="ORF">CDOO_01460</name>
</gene>
<protein>
    <submittedName>
        <fullName evidence="1">Uncharacterized protein</fullName>
    </submittedName>
</protein>
<sequence length="66" mass="7056">MSAWGTGELAWLPGSSTAQPEGLSVEIGSWGGQSSVLKVCSADRVMNLYIIEPGRVEKIPGQNPRR</sequence>
<dbReference type="KEGG" id="cdo:CDOO_01460"/>
<reference evidence="1 2" key="1">
    <citation type="submission" date="2013-09" db="EMBL/GenBank/DDBJ databases">
        <title>Complete genome sequence of Corynebacterium doosanense CAU 212(T) (=DSM 45436(T)), isolated from activated sludge.</title>
        <authorList>
            <person name="Schaffert L."/>
            <person name="Albersmeier A."/>
            <person name="Kalinowski J."/>
            <person name="Ruckert C."/>
        </authorList>
    </citation>
    <scope>NUCLEOTIDE SEQUENCE [LARGE SCALE GENOMIC DNA]</scope>
    <source>
        <strain evidence="1 2">CAU 212</strain>
    </source>
</reference>
<evidence type="ECO:0000313" key="1">
    <source>
        <dbReference type="EMBL" id="AIT62156.1"/>
    </source>
</evidence>
<keyword evidence="2" id="KW-1185">Reference proteome</keyword>
<evidence type="ECO:0000313" key="2">
    <source>
        <dbReference type="Proteomes" id="UP000029914"/>
    </source>
</evidence>
<dbReference type="HOGENOM" id="CLU_2823786_0_0_11"/>
<dbReference type="Proteomes" id="UP000029914">
    <property type="component" value="Chromosome"/>
</dbReference>
<dbReference type="RefSeq" id="WP_018021555.1">
    <property type="nucleotide sequence ID" value="NZ_AQUX01000002.1"/>
</dbReference>
<organism evidence="1 2">
    <name type="scientific">Corynebacterium doosanense CAU 212 = DSM 45436</name>
    <dbReference type="NCBI Taxonomy" id="558173"/>
    <lineage>
        <taxon>Bacteria</taxon>
        <taxon>Bacillati</taxon>
        <taxon>Actinomycetota</taxon>
        <taxon>Actinomycetes</taxon>
        <taxon>Mycobacteriales</taxon>
        <taxon>Corynebacteriaceae</taxon>
        <taxon>Corynebacterium</taxon>
    </lineage>
</organism>
<name>A0A097IJ40_9CORY</name>